<comment type="catalytic activity">
    <reaction evidence="1">
        <text>guanosine(46) in tRNA + S-adenosyl-L-methionine = N(7)-methylguanosine(46) in tRNA + S-adenosyl-L-homocysteine</text>
        <dbReference type="Rhea" id="RHEA:42708"/>
        <dbReference type="Rhea" id="RHEA-COMP:10188"/>
        <dbReference type="Rhea" id="RHEA-COMP:10189"/>
        <dbReference type="ChEBI" id="CHEBI:57856"/>
        <dbReference type="ChEBI" id="CHEBI:59789"/>
        <dbReference type="ChEBI" id="CHEBI:74269"/>
        <dbReference type="ChEBI" id="CHEBI:74480"/>
        <dbReference type="EC" id="2.1.1.33"/>
    </reaction>
</comment>
<keyword evidence="7" id="KW-0819">tRNA processing</keyword>
<comment type="caution">
    <text evidence="8">The sequence shown here is derived from an EMBL/GenBank/DDBJ whole genome shotgun (WGS) entry which is preliminary data.</text>
</comment>
<reference evidence="9" key="1">
    <citation type="submission" date="2016-01" db="EMBL/GenBank/DDBJ databases">
        <title>Draft genome of Chromobacterium sp. F49.</title>
        <authorList>
            <person name="Hong K.W."/>
        </authorList>
    </citation>
    <scope>NUCLEOTIDE SEQUENCE [LARGE SCALE GENOMIC DNA]</scope>
    <source>
        <strain evidence="9">CN10</strain>
    </source>
</reference>
<evidence type="ECO:0000256" key="7">
    <source>
        <dbReference type="ARBA" id="ARBA00022694"/>
    </source>
</evidence>
<keyword evidence="4 8" id="KW-0489">Methyltransferase</keyword>
<accession>A0A165F657</accession>
<dbReference type="PROSITE" id="PS51625">
    <property type="entry name" value="SAM_MT_TRMB"/>
    <property type="match status" value="1"/>
</dbReference>
<dbReference type="InterPro" id="IPR003358">
    <property type="entry name" value="tRNA_(Gua-N-7)_MeTrfase_Trmb"/>
</dbReference>
<dbReference type="STRING" id="1452487.AVW16_00245"/>
<dbReference type="CDD" id="cd02440">
    <property type="entry name" value="AdoMet_MTases"/>
    <property type="match status" value="1"/>
</dbReference>
<gene>
    <name evidence="8" type="ORF">AVW16_00245</name>
</gene>
<dbReference type="GO" id="GO:0008176">
    <property type="term" value="F:tRNA (guanine(46)-N7)-methyltransferase activity"/>
    <property type="evidence" value="ECO:0007669"/>
    <property type="project" value="UniProtKB-EC"/>
</dbReference>
<dbReference type="RefSeq" id="WP_066612364.1">
    <property type="nucleotide sequence ID" value="NZ_LQQU01000023.1"/>
</dbReference>
<proteinExistence type="predicted"/>
<dbReference type="OrthoDB" id="9809889at2"/>
<protein>
    <recommendedName>
        <fullName evidence="3">tRNA (guanine(46)-N(7))-methyltransferase</fullName>
        <ecNumber evidence="3">2.1.1.33</ecNumber>
    </recommendedName>
</protein>
<dbReference type="EC" id="2.1.1.33" evidence="3"/>
<dbReference type="GO" id="GO:0043527">
    <property type="term" value="C:tRNA methyltransferase complex"/>
    <property type="evidence" value="ECO:0007669"/>
    <property type="project" value="TreeGrafter"/>
</dbReference>
<dbReference type="PANTHER" id="PTHR23417">
    <property type="entry name" value="3-DEOXY-D-MANNO-OCTULOSONIC-ACID TRANSFERASE/TRNA GUANINE-N 7 - -METHYLTRANSFERASE"/>
    <property type="match status" value="1"/>
</dbReference>
<name>A0A165F657_9NEIS</name>
<dbReference type="InterPro" id="IPR029063">
    <property type="entry name" value="SAM-dependent_MTases_sf"/>
</dbReference>
<dbReference type="AlphaFoldDB" id="A0A165F657"/>
<evidence type="ECO:0000256" key="1">
    <source>
        <dbReference type="ARBA" id="ARBA00000142"/>
    </source>
</evidence>
<dbReference type="Pfam" id="PF02390">
    <property type="entry name" value="Methyltransf_4"/>
    <property type="match status" value="1"/>
</dbReference>
<keyword evidence="5 8" id="KW-0808">Transferase</keyword>
<keyword evidence="6" id="KW-0949">S-adenosyl-L-methionine</keyword>
<evidence type="ECO:0000256" key="6">
    <source>
        <dbReference type="ARBA" id="ARBA00022691"/>
    </source>
</evidence>
<evidence type="ECO:0000313" key="9">
    <source>
        <dbReference type="Proteomes" id="UP000076625"/>
    </source>
</evidence>
<evidence type="ECO:0000256" key="2">
    <source>
        <dbReference type="ARBA" id="ARBA00003015"/>
    </source>
</evidence>
<evidence type="ECO:0000256" key="5">
    <source>
        <dbReference type="ARBA" id="ARBA00022679"/>
    </source>
</evidence>
<keyword evidence="9" id="KW-1185">Reference proteome</keyword>
<comment type="function">
    <text evidence="2">Catalyzes the formation of N(7)-methylguanine at position 46 (m7G46) in tRNA.</text>
</comment>
<organism evidence="8 9">
    <name type="scientific">Crenobacter luteus</name>
    <dbReference type="NCBI Taxonomy" id="1452487"/>
    <lineage>
        <taxon>Bacteria</taxon>
        <taxon>Pseudomonadati</taxon>
        <taxon>Pseudomonadota</taxon>
        <taxon>Betaproteobacteria</taxon>
        <taxon>Neisseriales</taxon>
        <taxon>Neisseriaceae</taxon>
        <taxon>Crenobacter</taxon>
    </lineage>
</organism>
<dbReference type="EMBL" id="LQQU01000023">
    <property type="protein sequence ID" value="KZE31654.1"/>
    <property type="molecule type" value="Genomic_DNA"/>
</dbReference>
<dbReference type="Proteomes" id="UP000076625">
    <property type="component" value="Unassembled WGS sequence"/>
</dbReference>
<evidence type="ECO:0000256" key="4">
    <source>
        <dbReference type="ARBA" id="ARBA00022603"/>
    </source>
</evidence>
<evidence type="ECO:0000256" key="3">
    <source>
        <dbReference type="ARBA" id="ARBA00011977"/>
    </source>
</evidence>
<dbReference type="SUPFAM" id="SSF53335">
    <property type="entry name" value="S-adenosyl-L-methionine-dependent methyltransferases"/>
    <property type="match status" value="1"/>
</dbReference>
<evidence type="ECO:0000313" key="8">
    <source>
        <dbReference type="EMBL" id="KZE31654.1"/>
    </source>
</evidence>
<sequence length="225" mass="25364">MQANSRPVTSPQPDVHPRLVETVLRHRAQPFRKPVAEHTATAYAAARRAWGGCTPLILDTGCGVGLSSLTLAERHPDHFVIGVDQSLDRLSRGKPQPLPANCMLVRADLVDFWRLLLDDGVRLAQHWMLYPNPWPKPAHLQRRWHGHALFPELPRLGGVLELRTNWETYAREHALALSVLTGEAPDVERWQPDACLTPFERKYRDSGHALWRVRADLTGCAAAPR</sequence>
<dbReference type="PANTHER" id="PTHR23417:SF14">
    <property type="entry name" value="PENTACOTRIPEPTIDE-REPEAT REGION OF PRORP DOMAIN-CONTAINING PROTEIN"/>
    <property type="match status" value="1"/>
</dbReference>
<dbReference type="Gene3D" id="3.40.50.150">
    <property type="entry name" value="Vaccinia Virus protein VP39"/>
    <property type="match status" value="1"/>
</dbReference>